<evidence type="ECO:0000256" key="7">
    <source>
        <dbReference type="ARBA" id="ARBA00022631"/>
    </source>
</evidence>
<dbReference type="InterPro" id="IPR023418">
    <property type="entry name" value="Thyroxine_BS"/>
</dbReference>
<dbReference type="InterPro" id="IPR000895">
    <property type="entry name" value="Transthyretin/HIU_hydrolase"/>
</dbReference>
<dbReference type="SUPFAM" id="SSF49472">
    <property type="entry name" value="Transthyretin (synonym: prealbumin)"/>
    <property type="match status" value="1"/>
</dbReference>
<dbReference type="PRINTS" id="PR00189">
    <property type="entry name" value="TRNSTHYRETIN"/>
</dbReference>
<evidence type="ECO:0000313" key="12">
    <source>
        <dbReference type="Proteomes" id="UP001157138"/>
    </source>
</evidence>
<dbReference type="EC" id="3.5.2.17" evidence="5 9"/>
<dbReference type="Pfam" id="PF00576">
    <property type="entry name" value="Transthyretin"/>
    <property type="match status" value="1"/>
</dbReference>
<dbReference type="PROSITE" id="PS00768">
    <property type="entry name" value="TRANSTHYRETIN_1"/>
    <property type="match status" value="1"/>
</dbReference>
<sequence>MTQLTTHVLDTMRGRPAAGINIEIYRKESQDWIKVGTMITNRDGRTDNALLQGSEFKIGKYQLIFYVGAYFEQSEDPSFLDDIVIRFGLNDPQSHIHVPLLVSPYSFSSYRGS</sequence>
<comment type="similarity">
    <text evidence="3 9">Belongs to the transthyretin family. 5-hydroxyisourate hydrolase subfamily.</text>
</comment>
<keyword evidence="7 9" id="KW-0659">Purine metabolism</keyword>
<comment type="caution">
    <text evidence="11">The sequence shown here is derived from an EMBL/GenBank/DDBJ whole genome shotgun (WGS) entry which is preliminary data.</text>
</comment>
<keyword evidence="8 9" id="KW-0378">Hydrolase</keyword>
<gene>
    <name evidence="11" type="ORF">GCM10007938_06830</name>
</gene>
<evidence type="ECO:0000256" key="6">
    <source>
        <dbReference type="ARBA" id="ARBA00017539"/>
    </source>
</evidence>
<evidence type="ECO:0000256" key="2">
    <source>
        <dbReference type="ARBA" id="ARBA00002704"/>
    </source>
</evidence>
<comment type="function">
    <text evidence="2">Catalyzes the hydrolysis of 5-hydroxyisourate (HIU) to 2-oxo-4-hydroxy-4-carboxy-5-ureidoimidazoline (OHCU).</text>
</comment>
<dbReference type="InterPro" id="IPR023416">
    <property type="entry name" value="Transthyretin/HIU_hydrolase_d"/>
</dbReference>
<evidence type="ECO:0000259" key="10">
    <source>
        <dbReference type="Pfam" id="PF00576"/>
    </source>
</evidence>
<evidence type="ECO:0000256" key="4">
    <source>
        <dbReference type="ARBA" id="ARBA00011881"/>
    </source>
</evidence>
<dbReference type="NCBIfam" id="TIGR02962">
    <property type="entry name" value="hdxy_isourate"/>
    <property type="match status" value="1"/>
</dbReference>
<dbReference type="Gene3D" id="2.60.40.180">
    <property type="entry name" value="Transthyretin/hydroxyisourate hydrolase domain"/>
    <property type="match status" value="1"/>
</dbReference>
<evidence type="ECO:0000313" key="11">
    <source>
        <dbReference type="EMBL" id="GLT16906.1"/>
    </source>
</evidence>
<dbReference type="PANTHER" id="PTHR10395:SF7">
    <property type="entry name" value="5-HYDROXYISOURATE HYDROLASE"/>
    <property type="match status" value="1"/>
</dbReference>
<comment type="subunit">
    <text evidence="4 9">Homotetramer.</text>
</comment>
<dbReference type="EMBL" id="BSPW01000014">
    <property type="protein sequence ID" value="GLT16906.1"/>
    <property type="molecule type" value="Genomic_DNA"/>
</dbReference>
<keyword evidence="12" id="KW-1185">Reference proteome</keyword>
<organism evidence="11 12">
    <name type="scientific">Vibrio zhanjiangensis</name>
    <dbReference type="NCBI Taxonomy" id="1046128"/>
    <lineage>
        <taxon>Bacteria</taxon>
        <taxon>Pseudomonadati</taxon>
        <taxon>Pseudomonadota</taxon>
        <taxon>Gammaproteobacteria</taxon>
        <taxon>Vibrionales</taxon>
        <taxon>Vibrionaceae</taxon>
        <taxon>Vibrio</taxon>
    </lineage>
</organism>
<feature type="domain" description="Transthyretin/hydroxyisourate hydrolase" evidence="10">
    <location>
        <begin position="4"/>
        <end position="112"/>
    </location>
</feature>
<dbReference type="CDD" id="cd05822">
    <property type="entry name" value="TLP_HIUase"/>
    <property type="match status" value="1"/>
</dbReference>
<dbReference type="InterPro" id="IPR014306">
    <property type="entry name" value="Hydroxyisourate_hydrolase"/>
</dbReference>
<name>A0ABQ6EW37_9VIBR</name>
<evidence type="ECO:0000256" key="9">
    <source>
        <dbReference type="RuleBase" id="RU361270"/>
    </source>
</evidence>
<reference evidence="12" key="1">
    <citation type="journal article" date="2019" name="Int. J. Syst. Evol. Microbiol.">
        <title>The Global Catalogue of Microorganisms (GCM) 10K type strain sequencing project: providing services to taxonomists for standard genome sequencing and annotation.</title>
        <authorList>
            <consortium name="The Broad Institute Genomics Platform"/>
            <consortium name="The Broad Institute Genome Sequencing Center for Infectious Disease"/>
            <person name="Wu L."/>
            <person name="Ma J."/>
        </authorList>
    </citation>
    <scope>NUCLEOTIDE SEQUENCE [LARGE SCALE GENOMIC DNA]</scope>
    <source>
        <strain evidence="12">NBRC 108723</strain>
    </source>
</reference>
<comment type="catalytic activity">
    <reaction evidence="1 9">
        <text>5-hydroxyisourate + H2O = 5-hydroxy-2-oxo-4-ureido-2,5-dihydro-1H-imidazole-5-carboxylate + H(+)</text>
        <dbReference type="Rhea" id="RHEA:23736"/>
        <dbReference type="ChEBI" id="CHEBI:15377"/>
        <dbReference type="ChEBI" id="CHEBI:15378"/>
        <dbReference type="ChEBI" id="CHEBI:18072"/>
        <dbReference type="ChEBI" id="CHEBI:58639"/>
        <dbReference type="EC" id="3.5.2.17"/>
    </reaction>
</comment>
<evidence type="ECO:0000256" key="1">
    <source>
        <dbReference type="ARBA" id="ARBA00001043"/>
    </source>
</evidence>
<protein>
    <recommendedName>
        <fullName evidence="6 9">5-hydroxyisourate hydrolase</fullName>
        <shortName evidence="9">HIU hydrolase</shortName>
        <shortName evidence="9">HIUHase</shortName>
        <ecNumber evidence="5 9">3.5.2.17</ecNumber>
    </recommendedName>
</protein>
<accession>A0ABQ6EW37</accession>
<dbReference type="Proteomes" id="UP001157138">
    <property type="component" value="Unassembled WGS sequence"/>
</dbReference>
<dbReference type="PANTHER" id="PTHR10395">
    <property type="entry name" value="URICASE AND TRANSTHYRETIN-RELATED"/>
    <property type="match status" value="1"/>
</dbReference>
<evidence type="ECO:0000256" key="5">
    <source>
        <dbReference type="ARBA" id="ARBA00012609"/>
    </source>
</evidence>
<dbReference type="GO" id="GO:0016787">
    <property type="term" value="F:hydrolase activity"/>
    <property type="evidence" value="ECO:0007669"/>
    <property type="project" value="UniProtKB-KW"/>
</dbReference>
<evidence type="ECO:0000256" key="8">
    <source>
        <dbReference type="ARBA" id="ARBA00022801"/>
    </source>
</evidence>
<proteinExistence type="inferred from homology"/>
<dbReference type="InterPro" id="IPR036817">
    <property type="entry name" value="Transthyretin/HIU_hydrolase_sf"/>
</dbReference>
<evidence type="ECO:0000256" key="3">
    <source>
        <dbReference type="ARBA" id="ARBA00009850"/>
    </source>
</evidence>
<dbReference type="RefSeq" id="WP_284190829.1">
    <property type="nucleotide sequence ID" value="NZ_BSPW01000014.1"/>
</dbReference>